<comment type="caution">
    <text evidence="2">The sequence shown here is derived from an EMBL/GenBank/DDBJ whole genome shotgun (WGS) entry which is preliminary data.</text>
</comment>
<proteinExistence type="predicted"/>
<keyword evidence="1" id="KW-0472">Membrane</keyword>
<feature type="transmembrane region" description="Helical" evidence="1">
    <location>
        <begin position="7"/>
        <end position="26"/>
    </location>
</feature>
<feature type="transmembrane region" description="Helical" evidence="1">
    <location>
        <begin position="38"/>
        <end position="60"/>
    </location>
</feature>
<keyword evidence="1" id="KW-0812">Transmembrane</keyword>
<keyword evidence="1" id="KW-1133">Transmembrane helix</keyword>
<evidence type="ECO:0000313" key="2">
    <source>
        <dbReference type="EMBL" id="PTX58311.1"/>
    </source>
</evidence>
<accession>A0A2T6BQE6</accession>
<dbReference type="EMBL" id="QBKR01000017">
    <property type="protein sequence ID" value="PTX58311.1"/>
    <property type="molecule type" value="Genomic_DNA"/>
</dbReference>
<organism evidence="2 3">
    <name type="scientific">Melghirimyces profundicolus</name>
    <dbReference type="NCBI Taxonomy" id="1242148"/>
    <lineage>
        <taxon>Bacteria</taxon>
        <taxon>Bacillati</taxon>
        <taxon>Bacillota</taxon>
        <taxon>Bacilli</taxon>
        <taxon>Bacillales</taxon>
        <taxon>Thermoactinomycetaceae</taxon>
        <taxon>Melghirimyces</taxon>
    </lineage>
</organism>
<reference evidence="2 3" key="1">
    <citation type="submission" date="2018-04" db="EMBL/GenBank/DDBJ databases">
        <title>Genomic Encyclopedia of Archaeal and Bacterial Type Strains, Phase II (KMG-II): from individual species to whole genera.</title>
        <authorList>
            <person name="Goeker M."/>
        </authorList>
    </citation>
    <scope>NUCLEOTIDE SEQUENCE [LARGE SCALE GENOMIC DNA]</scope>
    <source>
        <strain evidence="2 3">DSM 45787</strain>
    </source>
</reference>
<protein>
    <submittedName>
        <fullName evidence="2">Uncharacterized protein</fullName>
    </submittedName>
</protein>
<name>A0A2T6BQE6_9BACL</name>
<evidence type="ECO:0000256" key="1">
    <source>
        <dbReference type="SAM" id="Phobius"/>
    </source>
</evidence>
<gene>
    <name evidence="2" type="ORF">C8P63_11759</name>
</gene>
<keyword evidence="3" id="KW-1185">Reference proteome</keyword>
<evidence type="ECO:0000313" key="3">
    <source>
        <dbReference type="Proteomes" id="UP000244240"/>
    </source>
</evidence>
<dbReference type="Proteomes" id="UP000244240">
    <property type="component" value="Unassembled WGS sequence"/>
</dbReference>
<dbReference type="AlphaFoldDB" id="A0A2T6BQE6"/>
<sequence length="65" mass="7073">MKVKRTGVTLFLGMIVTLTGLLFLFTREKTVSELRGRQAWGFGIFGFGLAHIVLGGLAAVMGRKC</sequence>